<protein>
    <submittedName>
        <fullName evidence="11">Magnesium transporter</fullName>
    </submittedName>
</protein>
<proteinExistence type="inferred from homology"/>
<evidence type="ECO:0000256" key="3">
    <source>
        <dbReference type="ARBA" id="ARBA00022448"/>
    </source>
</evidence>
<gene>
    <name evidence="11" type="ORF">GCM10011314_00720</name>
</gene>
<evidence type="ECO:0000256" key="4">
    <source>
        <dbReference type="ARBA" id="ARBA00022692"/>
    </source>
</evidence>
<dbReference type="Proteomes" id="UP000628079">
    <property type="component" value="Unassembled WGS sequence"/>
</dbReference>
<dbReference type="PANTHER" id="PTHR41394:SF5">
    <property type="entry name" value="SLC41A_MGTE INTEGRAL MEMBRANE DOMAIN-CONTAINING PROTEIN"/>
    <property type="match status" value="1"/>
</dbReference>
<sequence>MPRTTPDERVDDLLARLRGDPVARAEYVAVFDAERLVGVVSTGALVAAGPCSSVADVMDPNPPTVSPTTDSEPAAWRAVEAGWSTVAVVDERGRFLGLVPSQTLLALVHSEHDEDLARLGGFGGTAAAARSTSLEPVSRRLRHRLPWLVVGLLGALLAAGVVGGFEETLRVNVLVASFLPGVVYLADAVGTQTEALVIRGLSLGVGIRRVVRREALTGALLGAFLGAIALGVVAAIWRDSGVAIAVALAILLASVIATGVAMALPWVFHRLGTDPAFGSGPLATVVQDIITVAVYFQLATWIVR</sequence>
<accession>A0A8H9FR25</accession>
<evidence type="ECO:0000256" key="2">
    <source>
        <dbReference type="ARBA" id="ARBA00009749"/>
    </source>
</evidence>
<dbReference type="SUPFAM" id="SSF54631">
    <property type="entry name" value="CBS-domain pair"/>
    <property type="match status" value="1"/>
</dbReference>
<dbReference type="InterPro" id="IPR046342">
    <property type="entry name" value="CBS_dom_sf"/>
</dbReference>
<comment type="subcellular location">
    <subcellularLocation>
        <location evidence="1">Membrane</location>
        <topology evidence="1">Multi-pass membrane protein</topology>
    </subcellularLocation>
</comment>
<comment type="caution">
    <text evidence="11">The sequence shown here is derived from an EMBL/GenBank/DDBJ whole genome shotgun (WGS) entry which is preliminary data.</text>
</comment>
<dbReference type="InterPro" id="IPR036739">
    <property type="entry name" value="SLC41_membr_dom_sf"/>
</dbReference>
<keyword evidence="5" id="KW-0460">Magnesium</keyword>
<dbReference type="GO" id="GO:0016020">
    <property type="term" value="C:membrane"/>
    <property type="evidence" value="ECO:0007669"/>
    <property type="project" value="UniProtKB-SubCell"/>
</dbReference>
<evidence type="ECO:0000256" key="8">
    <source>
        <dbReference type="PROSITE-ProRule" id="PRU00703"/>
    </source>
</evidence>
<dbReference type="InterPro" id="IPR006667">
    <property type="entry name" value="SLC41_membr_dom"/>
</dbReference>
<keyword evidence="7 9" id="KW-0472">Membrane</keyword>
<feature type="transmembrane region" description="Helical" evidence="9">
    <location>
        <begin position="215"/>
        <end position="237"/>
    </location>
</feature>
<reference evidence="11" key="2">
    <citation type="submission" date="2020-09" db="EMBL/GenBank/DDBJ databases">
        <authorList>
            <person name="Sun Q."/>
            <person name="Zhou Y."/>
        </authorList>
    </citation>
    <scope>NUCLEOTIDE SEQUENCE</scope>
    <source>
        <strain evidence="11">CGMCC 1.10749</strain>
    </source>
</reference>
<dbReference type="GO" id="GO:0008324">
    <property type="term" value="F:monoatomic cation transmembrane transporter activity"/>
    <property type="evidence" value="ECO:0007669"/>
    <property type="project" value="InterPro"/>
</dbReference>
<feature type="transmembrane region" description="Helical" evidence="9">
    <location>
        <begin position="243"/>
        <end position="268"/>
    </location>
</feature>
<dbReference type="RefSeq" id="WP_198030741.1">
    <property type="nucleotide sequence ID" value="NZ_BMEA01000001.1"/>
</dbReference>
<evidence type="ECO:0000313" key="12">
    <source>
        <dbReference type="Proteomes" id="UP000628079"/>
    </source>
</evidence>
<keyword evidence="6 9" id="KW-1133">Transmembrane helix</keyword>
<evidence type="ECO:0000256" key="9">
    <source>
        <dbReference type="SAM" id="Phobius"/>
    </source>
</evidence>
<reference evidence="11" key="1">
    <citation type="journal article" date="2014" name="Int. J. Syst. Evol. Microbiol.">
        <title>Complete genome sequence of Corynebacterium casei LMG S-19264T (=DSM 44701T), isolated from a smear-ripened cheese.</title>
        <authorList>
            <consortium name="US DOE Joint Genome Institute (JGI-PGF)"/>
            <person name="Walter F."/>
            <person name="Albersmeier A."/>
            <person name="Kalinowski J."/>
            <person name="Ruckert C."/>
        </authorList>
    </citation>
    <scope>NUCLEOTIDE SEQUENCE</scope>
    <source>
        <strain evidence="11">CGMCC 1.10749</strain>
    </source>
</reference>
<evidence type="ECO:0000256" key="1">
    <source>
        <dbReference type="ARBA" id="ARBA00004141"/>
    </source>
</evidence>
<feature type="transmembrane region" description="Helical" evidence="9">
    <location>
        <begin position="280"/>
        <end position="303"/>
    </location>
</feature>
<dbReference type="SUPFAM" id="SSF161093">
    <property type="entry name" value="MgtE membrane domain-like"/>
    <property type="match status" value="1"/>
</dbReference>
<evidence type="ECO:0000256" key="5">
    <source>
        <dbReference type="ARBA" id="ARBA00022842"/>
    </source>
</evidence>
<dbReference type="Gene3D" id="1.10.357.20">
    <property type="entry name" value="SLC41 divalent cation transporters, integral membrane domain"/>
    <property type="match status" value="1"/>
</dbReference>
<evidence type="ECO:0000256" key="7">
    <source>
        <dbReference type="ARBA" id="ARBA00023136"/>
    </source>
</evidence>
<dbReference type="AlphaFoldDB" id="A0A8H9FR25"/>
<dbReference type="Pfam" id="PF00571">
    <property type="entry name" value="CBS"/>
    <property type="match status" value="1"/>
</dbReference>
<evidence type="ECO:0000313" key="11">
    <source>
        <dbReference type="EMBL" id="GGB65381.1"/>
    </source>
</evidence>
<evidence type="ECO:0000256" key="6">
    <source>
        <dbReference type="ARBA" id="ARBA00022989"/>
    </source>
</evidence>
<evidence type="ECO:0000259" key="10">
    <source>
        <dbReference type="PROSITE" id="PS51371"/>
    </source>
</evidence>
<keyword evidence="3" id="KW-0813">Transport</keyword>
<feature type="transmembrane region" description="Helical" evidence="9">
    <location>
        <begin position="145"/>
        <end position="165"/>
    </location>
</feature>
<feature type="domain" description="CBS" evidence="10">
    <location>
        <begin position="58"/>
        <end position="114"/>
    </location>
</feature>
<keyword evidence="4 9" id="KW-0812">Transmembrane</keyword>
<dbReference type="InterPro" id="IPR000644">
    <property type="entry name" value="CBS_dom"/>
</dbReference>
<dbReference type="Gene3D" id="3.10.580.10">
    <property type="entry name" value="CBS-domain"/>
    <property type="match status" value="1"/>
</dbReference>
<dbReference type="PANTHER" id="PTHR41394">
    <property type="entry name" value="MAGNESIUM TRANSPORTER MGTE"/>
    <property type="match status" value="1"/>
</dbReference>
<comment type="similarity">
    <text evidence="2">Belongs to the SLC41A transporter family.</text>
</comment>
<dbReference type="EMBL" id="BMEA01000001">
    <property type="protein sequence ID" value="GGB65381.1"/>
    <property type="molecule type" value="Genomic_DNA"/>
</dbReference>
<name>A0A8H9FR25_9MICO</name>
<keyword evidence="8" id="KW-0129">CBS domain</keyword>
<organism evidence="11 12">
    <name type="scientific">Knoellia flava</name>
    <dbReference type="NCBI Taxonomy" id="913969"/>
    <lineage>
        <taxon>Bacteria</taxon>
        <taxon>Bacillati</taxon>
        <taxon>Actinomycetota</taxon>
        <taxon>Actinomycetes</taxon>
        <taxon>Micrococcales</taxon>
        <taxon>Intrasporangiaceae</taxon>
        <taxon>Knoellia</taxon>
    </lineage>
</organism>
<dbReference type="PROSITE" id="PS51371">
    <property type="entry name" value="CBS"/>
    <property type="match status" value="1"/>
</dbReference>
<dbReference type="Pfam" id="PF01769">
    <property type="entry name" value="MgtE"/>
    <property type="match status" value="1"/>
</dbReference>